<protein>
    <submittedName>
        <fullName evidence="1">Uncharacterized protein</fullName>
    </submittedName>
</protein>
<evidence type="ECO:0000313" key="1">
    <source>
        <dbReference type="EMBL" id="RAO26465.1"/>
    </source>
</evidence>
<gene>
    <name evidence="1" type="ORF">PSN13_06493</name>
</gene>
<dbReference type="EMBL" id="PYAG01000041">
    <property type="protein sequence ID" value="RAO26465.1"/>
    <property type="molecule type" value="Genomic_DNA"/>
</dbReference>
<dbReference type="RefSeq" id="WP_112678847.1">
    <property type="nucleotide sequence ID" value="NZ_PYAG01000041.1"/>
</dbReference>
<organism evidence="1 2">
    <name type="scientific">Micromonospora saelicesensis</name>
    <dbReference type="NCBI Taxonomy" id="285676"/>
    <lineage>
        <taxon>Bacteria</taxon>
        <taxon>Bacillati</taxon>
        <taxon>Actinomycetota</taxon>
        <taxon>Actinomycetes</taxon>
        <taxon>Micromonosporales</taxon>
        <taxon>Micromonosporaceae</taxon>
        <taxon>Micromonospora</taxon>
    </lineage>
</organism>
<dbReference type="Pfam" id="PF19730">
    <property type="entry name" value="DUF6221"/>
    <property type="match status" value="1"/>
</dbReference>
<dbReference type="InterPro" id="IPR046193">
    <property type="entry name" value="DUF6221"/>
</dbReference>
<sequence>MADDLVTWLRARYDEREQKAKAAAADYAQDSGLRWRIDIEGNIRPADPVDNSVVAVGGWGGGVDEATGLHIVDNDPQSVLADLESKRRILDEHNDPMSDGRTLRPGGPRTVCGTCREFGMRDEQQPWPCNTLRFLALPYADRPGYRDEWKP</sequence>
<dbReference type="Proteomes" id="UP000249419">
    <property type="component" value="Unassembled WGS sequence"/>
</dbReference>
<reference evidence="1 2" key="1">
    <citation type="submission" date="2018-03" db="EMBL/GenBank/DDBJ databases">
        <title>Defining the species Micromonospora saelicesensis and Micromonospora noduli under the framework of genomics.</title>
        <authorList>
            <person name="Riesco R."/>
            <person name="Trujillo M.E."/>
        </authorList>
    </citation>
    <scope>NUCLEOTIDE SEQUENCE [LARGE SCALE GENOMIC DNA]</scope>
    <source>
        <strain evidence="1 2">PSN13</strain>
    </source>
</reference>
<accession>A0A328NGZ7</accession>
<comment type="caution">
    <text evidence="1">The sequence shown here is derived from an EMBL/GenBank/DDBJ whole genome shotgun (WGS) entry which is preliminary data.</text>
</comment>
<name>A0A328NGZ7_9ACTN</name>
<evidence type="ECO:0000313" key="2">
    <source>
        <dbReference type="Proteomes" id="UP000249419"/>
    </source>
</evidence>
<proteinExistence type="predicted"/>
<dbReference type="AlphaFoldDB" id="A0A328NGZ7"/>